<dbReference type="PANTHER" id="PTHR30529:SF1">
    <property type="entry name" value="CYTOCHROME B561 HOMOLOG 2"/>
    <property type="match status" value="1"/>
</dbReference>
<dbReference type="InterPro" id="IPR052168">
    <property type="entry name" value="Cytochrome_b561_oxidase"/>
</dbReference>
<evidence type="ECO:0000256" key="9">
    <source>
        <dbReference type="ARBA" id="ARBA00022989"/>
    </source>
</evidence>
<dbReference type="InterPro" id="IPR016174">
    <property type="entry name" value="Di-haem_cyt_TM"/>
</dbReference>
<keyword evidence="3" id="KW-0813">Transport</keyword>
<organism evidence="15 16">
    <name type="scientific">Sphingobium fontiphilum</name>
    <dbReference type="NCBI Taxonomy" id="944425"/>
    <lineage>
        <taxon>Bacteria</taxon>
        <taxon>Pseudomonadati</taxon>
        <taxon>Pseudomonadota</taxon>
        <taxon>Alphaproteobacteria</taxon>
        <taxon>Sphingomonadales</taxon>
        <taxon>Sphingomonadaceae</taxon>
        <taxon>Sphingobium</taxon>
    </lineage>
</organism>
<evidence type="ECO:0000313" key="16">
    <source>
        <dbReference type="Proteomes" id="UP000552757"/>
    </source>
</evidence>
<evidence type="ECO:0000256" key="10">
    <source>
        <dbReference type="ARBA" id="ARBA00023004"/>
    </source>
</evidence>
<evidence type="ECO:0000313" key="15">
    <source>
        <dbReference type="EMBL" id="MBB3982512.1"/>
    </source>
</evidence>
<evidence type="ECO:0000259" key="14">
    <source>
        <dbReference type="Pfam" id="PF01292"/>
    </source>
</evidence>
<dbReference type="GO" id="GO:0022904">
    <property type="term" value="P:respiratory electron transport chain"/>
    <property type="evidence" value="ECO:0007669"/>
    <property type="project" value="InterPro"/>
</dbReference>
<feature type="transmembrane region" description="Helical" evidence="13">
    <location>
        <begin position="17"/>
        <end position="36"/>
    </location>
</feature>
<keyword evidence="11 13" id="KW-0472">Membrane</keyword>
<dbReference type="SUPFAM" id="SSF81342">
    <property type="entry name" value="Transmembrane di-heme cytochromes"/>
    <property type="match status" value="1"/>
</dbReference>
<dbReference type="Pfam" id="PF01292">
    <property type="entry name" value="Ni_hydr_CYTB"/>
    <property type="match status" value="1"/>
</dbReference>
<comment type="caution">
    <text evidence="15">The sequence shown here is derived from an EMBL/GenBank/DDBJ whole genome shotgun (WGS) entry which is preliminary data.</text>
</comment>
<dbReference type="GO" id="GO:0005886">
    <property type="term" value="C:plasma membrane"/>
    <property type="evidence" value="ECO:0007669"/>
    <property type="project" value="UniProtKB-SubCell"/>
</dbReference>
<evidence type="ECO:0000256" key="2">
    <source>
        <dbReference type="ARBA" id="ARBA00004651"/>
    </source>
</evidence>
<reference evidence="15 16" key="1">
    <citation type="submission" date="2020-08" db="EMBL/GenBank/DDBJ databases">
        <title>Genomic Encyclopedia of Type Strains, Phase IV (KMG-IV): sequencing the most valuable type-strain genomes for metagenomic binning, comparative biology and taxonomic classification.</title>
        <authorList>
            <person name="Goeker M."/>
        </authorList>
    </citation>
    <scope>NUCLEOTIDE SEQUENCE [LARGE SCALE GENOMIC DNA]</scope>
    <source>
        <strain evidence="15 16">DSM 29348</strain>
    </source>
</reference>
<dbReference type="Proteomes" id="UP000552757">
    <property type="component" value="Unassembled WGS sequence"/>
</dbReference>
<keyword evidence="9 13" id="KW-1133">Transmembrane helix</keyword>
<gene>
    <name evidence="15" type="ORF">GGR44_002175</name>
</gene>
<evidence type="ECO:0000256" key="1">
    <source>
        <dbReference type="ARBA" id="ARBA00001970"/>
    </source>
</evidence>
<keyword evidence="6 13" id="KW-0812">Transmembrane</keyword>
<keyword evidence="5" id="KW-0349">Heme</keyword>
<comment type="subcellular location">
    <subcellularLocation>
        <location evidence="2">Cell membrane</location>
        <topology evidence="2">Multi-pass membrane protein</topology>
    </subcellularLocation>
</comment>
<dbReference type="AlphaFoldDB" id="A0A7W6DKZ4"/>
<protein>
    <submittedName>
        <fullName evidence="15">Cytochrome b561</fullName>
    </submittedName>
</protein>
<dbReference type="InterPro" id="IPR011577">
    <property type="entry name" value="Cyt_b561_bac/Ni-Hgenase"/>
</dbReference>
<sequence length="177" mass="19392">MSITAETSLRYHGVARALHWIMAILIIGNLVGGIFHDGLGKMFPVMPLHKATGITILALALARLGWRLTHPAPALPAEMPGWERLVAKVTHIAFYALMVLVPLSGWIMVSPGDRPLNWFGLFPIPKFGLAKTDAIVGISHEGHEILGLAFAALVILHIVAALRHHFILRDTVLRRMA</sequence>
<keyword evidence="8" id="KW-0249">Electron transport</keyword>
<keyword evidence="4" id="KW-1003">Cell membrane</keyword>
<comment type="similarity">
    <text evidence="12">Belongs to the cytochrome b561 family.</text>
</comment>
<evidence type="ECO:0000256" key="12">
    <source>
        <dbReference type="ARBA" id="ARBA00037975"/>
    </source>
</evidence>
<name>A0A7W6DKZ4_9SPHN</name>
<dbReference type="GO" id="GO:0020037">
    <property type="term" value="F:heme binding"/>
    <property type="evidence" value="ECO:0007669"/>
    <property type="project" value="TreeGrafter"/>
</dbReference>
<evidence type="ECO:0000256" key="6">
    <source>
        <dbReference type="ARBA" id="ARBA00022692"/>
    </source>
</evidence>
<comment type="cofactor">
    <cofactor evidence="1">
        <name>heme b</name>
        <dbReference type="ChEBI" id="CHEBI:60344"/>
    </cofactor>
</comment>
<feature type="transmembrane region" description="Helical" evidence="13">
    <location>
        <begin position="145"/>
        <end position="166"/>
    </location>
</feature>
<keyword evidence="10" id="KW-0408">Iron</keyword>
<evidence type="ECO:0000256" key="3">
    <source>
        <dbReference type="ARBA" id="ARBA00022448"/>
    </source>
</evidence>
<dbReference type="PANTHER" id="PTHR30529">
    <property type="entry name" value="CYTOCHROME B561"/>
    <property type="match status" value="1"/>
</dbReference>
<evidence type="ECO:0000256" key="13">
    <source>
        <dbReference type="SAM" id="Phobius"/>
    </source>
</evidence>
<evidence type="ECO:0000256" key="11">
    <source>
        <dbReference type="ARBA" id="ARBA00023136"/>
    </source>
</evidence>
<dbReference type="GO" id="GO:0009055">
    <property type="term" value="F:electron transfer activity"/>
    <property type="evidence" value="ECO:0007669"/>
    <property type="project" value="InterPro"/>
</dbReference>
<dbReference type="EMBL" id="JACIEB010000004">
    <property type="protein sequence ID" value="MBB3982512.1"/>
    <property type="molecule type" value="Genomic_DNA"/>
</dbReference>
<accession>A0A7W6DKZ4</accession>
<evidence type="ECO:0000256" key="5">
    <source>
        <dbReference type="ARBA" id="ARBA00022617"/>
    </source>
</evidence>
<evidence type="ECO:0000256" key="4">
    <source>
        <dbReference type="ARBA" id="ARBA00022475"/>
    </source>
</evidence>
<feature type="transmembrane region" description="Helical" evidence="13">
    <location>
        <begin position="48"/>
        <end position="66"/>
    </location>
</feature>
<dbReference type="GO" id="GO:0046872">
    <property type="term" value="F:metal ion binding"/>
    <property type="evidence" value="ECO:0007669"/>
    <property type="project" value="UniProtKB-KW"/>
</dbReference>
<keyword evidence="7" id="KW-0479">Metal-binding</keyword>
<evidence type="ECO:0000256" key="7">
    <source>
        <dbReference type="ARBA" id="ARBA00022723"/>
    </source>
</evidence>
<feature type="transmembrane region" description="Helical" evidence="13">
    <location>
        <begin position="86"/>
        <end position="109"/>
    </location>
</feature>
<proteinExistence type="inferred from homology"/>
<evidence type="ECO:0000256" key="8">
    <source>
        <dbReference type="ARBA" id="ARBA00022982"/>
    </source>
</evidence>
<keyword evidence="16" id="KW-1185">Reference proteome</keyword>
<dbReference type="Gene3D" id="1.20.950.20">
    <property type="entry name" value="Transmembrane di-heme cytochromes, Chain C"/>
    <property type="match status" value="1"/>
</dbReference>
<dbReference type="RefSeq" id="WP_183955565.1">
    <property type="nucleotide sequence ID" value="NZ_JACIEB010000004.1"/>
</dbReference>
<feature type="domain" description="Cytochrome b561 bacterial/Ni-hydrogenase" evidence="14">
    <location>
        <begin position="10"/>
        <end position="176"/>
    </location>
</feature>